<comment type="caution">
    <text evidence="1">The sequence shown here is derived from an EMBL/GenBank/DDBJ whole genome shotgun (WGS) entry which is preliminary data.</text>
</comment>
<accession>A0AA43XJ65</accession>
<dbReference type="RefSeq" id="WP_160719607.1">
    <property type="nucleotide sequence ID" value="NZ_SUMG01000004.1"/>
</dbReference>
<protein>
    <submittedName>
        <fullName evidence="1">YjjI family glycine radical enzyme</fullName>
    </submittedName>
</protein>
<proteinExistence type="predicted"/>
<dbReference type="AlphaFoldDB" id="A0AA43XJ65"/>
<dbReference type="InterPro" id="IPR016905">
    <property type="entry name" value="Glycyl_radical_YjjI-like"/>
</dbReference>
<reference evidence="1 2" key="1">
    <citation type="submission" date="2019-04" db="EMBL/GenBank/DDBJ databases">
        <title>Isachenkonia alkalipeptolytica gen. nov. sp. nov. a new anaerobic, alkiliphilic organothrophic bacterium capable to reduce synthesized ferrihydrite isolated from a soda lake.</title>
        <authorList>
            <person name="Toshchakov S.V."/>
            <person name="Zavarzina D.G."/>
            <person name="Zhilina T.N."/>
            <person name="Kostrikina N.A."/>
            <person name="Kublanov I.V."/>
        </authorList>
    </citation>
    <scope>NUCLEOTIDE SEQUENCE [LARGE SCALE GENOMIC DNA]</scope>
    <source>
        <strain evidence="1 2">Z-1701</strain>
    </source>
</reference>
<dbReference type="EMBL" id="SUMG01000004">
    <property type="protein sequence ID" value="NBG87783.1"/>
    <property type="molecule type" value="Genomic_DNA"/>
</dbReference>
<gene>
    <name evidence="1" type="ORF">ISALK_04650</name>
</gene>
<dbReference type="Proteomes" id="UP000449710">
    <property type="component" value="Unassembled WGS sequence"/>
</dbReference>
<name>A0AA43XJ65_9CLOT</name>
<organism evidence="1 2">
    <name type="scientific">Isachenkonia alkalipeptolytica</name>
    <dbReference type="NCBI Taxonomy" id="2565777"/>
    <lineage>
        <taxon>Bacteria</taxon>
        <taxon>Bacillati</taxon>
        <taxon>Bacillota</taxon>
        <taxon>Clostridia</taxon>
        <taxon>Eubacteriales</taxon>
        <taxon>Clostridiaceae</taxon>
        <taxon>Isachenkonia</taxon>
    </lineage>
</organism>
<evidence type="ECO:0000313" key="2">
    <source>
        <dbReference type="Proteomes" id="UP000449710"/>
    </source>
</evidence>
<dbReference type="Pfam" id="PF11230">
    <property type="entry name" value="YjjI-like"/>
    <property type="match status" value="1"/>
</dbReference>
<dbReference type="SUPFAM" id="SSF51998">
    <property type="entry name" value="PFL-like glycyl radical enzymes"/>
    <property type="match status" value="1"/>
</dbReference>
<dbReference type="Gene3D" id="3.20.70.20">
    <property type="match status" value="1"/>
</dbReference>
<sequence>MFDKDSAYEILTSQKLTHEQKLMQLAKAAENGIDVLEISDSMEKHFENGSIHDLFEGGAPYRPRYIMPDYQKFIRRGSEFLKIDPPKDLDELIFALMTIYRHTPSITNFPVYLGNLDQLIEPFIGELSDQEVIKKLTLFFNYLDRTITDSFSHGNIGPKESRGGYLILEAEKGLQNAVPNFTVKYDPDQTSDQFMKKAIETSLACSNPAICNHRANREVYEGEYGISSCYNILPVKGGAYTLTRLTLTKLAEVADGVDNFMEDLLPEVTELIGEYMAQRIRFMVEKSGFFESSFLVKEGLISKDRFVGMFGVTGLAEAVNTLLKDRGLIYGKDREADELGTSILERVKFLVDKLEAPYSPVTGGKYVLHAQVGIDTDLGVTSGVRIPVGDEPEDFIEHLRHSSRYHKYFPAGVGDIFPIATHVDANLDSLLDVVKGAMEIGVHYMSFYAADSDLVRITGYLVKRSEMEKYEKNQAVLQNTTHLGAPSYKVNKLAERKVRMTD</sequence>
<dbReference type="NCBIfam" id="TIGR04040">
    <property type="entry name" value="glycyl_YjjI"/>
    <property type="match status" value="1"/>
</dbReference>
<evidence type="ECO:0000313" key="1">
    <source>
        <dbReference type="EMBL" id="NBG87783.1"/>
    </source>
</evidence>
<dbReference type="PIRSF" id="PIRSF028991">
    <property type="entry name" value="Glycl_rad_HI0521_prd"/>
    <property type="match status" value="1"/>
</dbReference>
<keyword evidence="2" id="KW-1185">Reference proteome</keyword>